<dbReference type="RefSeq" id="WP_193436673.1">
    <property type="nucleotide sequence ID" value="NZ_CP063144.1"/>
</dbReference>
<dbReference type="Gene3D" id="3.30.70.3270">
    <property type="match status" value="1"/>
</dbReference>
<dbReference type="PANTHER" id="PTHR10849">
    <property type="entry name" value="NADH DEHYDROGENASE UBIQUINONE IRON-SULFUR PROTEIN 8, MITOCHONDRIAL"/>
    <property type="match status" value="1"/>
</dbReference>
<evidence type="ECO:0000256" key="3">
    <source>
        <dbReference type="ARBA" id="ARBA00022719"/>
    </source>
</evidence>
<dbReference type="GO" id="GO:0051539">
    <property type="term" value="F:4 iron, 4 sulfur cluster binding"/>
    <property type="evidence" value="ECO:0007669"/>
    <property type="project" value="UniProtKB-KW"/>
</dbReference>
<evidence type="ECO:0000256" key="7">
    <source>
        <dbReference type="ARBA" id="ARBA00023004"/>
    </source>
</evidence>
<evidence type="ECO:0000256" key="9">
    <source>
        <dbReference type="ARBA" id="ARBA00023027"/>
    </source>
</evidence>
<keyword evidence="7" id="KW-0408">Iron</keyword>
<keyword evidence="8" id="KW-0411">Iron-sulfur</keyword>
<dbReference type="InterPro" id="IPR010226">
    <property type="entry name" value="NADH_quinone_OxRdtase_chainI"/>
</dbReference>
<dbReference type="GeneID" id="59454330"/>
<keyword evidence="3" id="KW-0874">Quinone</keyword>
<gene>
    <name evidence="13" type="ORF">IMZ38_02890</name>
</gene>
<dbReference type="OrthoDB" id="23833at2157"/>
<evidence type="ECO:0000256" key="8">
    <source>
        <dbReference type="ARBA" id="ARBA00023014"/>
    </source>
</evidence>
<dbReference type="GO" id="GO:0048038">
    <property type="term" value="F:quinone binding"/>
    <property type="evidence" value="ECO:0007669"/>
    <property type="project" value="UniProtKB-KW"/>
</dbReference>
<dbReference type="GO" id="GO:0046872">
    <property type="term" value="F:metal ion binding"/>
    <property type="evidence" value="ECO:0007669"/>
    <property type="project" value="UniProtKB-KW"/>
</dbReference>
<dbReference type="InterPro" id="IPR017900">
    <property type="entry name" value="4Fe4S_Fe_S_CS"/>
</dbReference>
<keyword evidence="10" id="KW-0830">Ubiquinone</keyword>
<dbReference type="InterPro" id="IPR017896">
    <property type="entry name" value="4Fe4S_Fe-S-bd"/>
</dbReference>
<keyword evidence="11" id="KW-0472">Membrane</keyword>
<evidence type="ECO:0000256" key="5">
    <source>
        <dbReference type="ARBA" id="ARBA00022737"/>
    </source>
</evidence>
<keyword evidence="6" id="KW-1278">Translocase</keyword>
<dbReference type="PANTHER" id="PTHR10849:SF24">
    <property type="entry name" value="NADH-QUINONE OXIDOREDUCTASE SUBUNIT I 2"/>
    <property type="match status" value="1"/>
</dbReference>
<feature type="domain" description="4Fe-4S ferredoxin-type" evidence="12">
    <location>
        <begin position="36"/>
        <end position="65"/>
    </location>
</feature>
<keyword evidence="4" id="KW-0479">Metal-binding</keyword>
<dbReference type="SUPFAM" id="SSF54862">
    <property type="entry name" value="4Fe-4S ferredoxins"/>
    <property type="match status" value="1"/>
</dbReference>
<dbReference type="PROSITE" id="PS51379">
    <property type="entry name" value="4FE4S_FER_2"/>
    <property type="match status" value="2"/>
</dbReference>
<dbReference type="PROSITE" id="PS00198">
    <property type="entry name" value="4FE4S_FER_1"/>
    <property type="match status" value="1"/>
</dbReference>
<sequence>MVLPTLVKSLKHLASKPYTRLVPRKSNPFKTERIRGAHVLDMLKCTGCSMCQQVCPAACIDMVSVEGNYPQNPRRRFPRIDHSKCTFCGLCVEYCPVGALSMTTVTGYELFTTNKDTTFKQPLQLKEPLGRVTVTKELFTKAYSGGALSKGEATTSKGEE</sequence>
<protein>
    <submittedName>
        <fullName evidence="13">NADH-quinone oxidoreductase subunit I</fullName>
    </submittedName>
</protein>
<keyword evidence="1" id="KW-1003">Cell membrane</keyword>
<reference evidence="13 14" key="1">
    <citation type="submission" date="2020-10" db="EMBL/GenBank/DDBJ databases">
        <title>Complete genome sequence of Thermosphaera aggregans strain 3507.</title>
        <authorList>
            <person name="Zayulina K.S."/>
            <person name="Elcheninov A.G."/>
            <person name="Toshchakov S.V."/>
            <person name="Kublanov I.V."/>
            <person name="Kochetkova T.V."/>
        </authorList>
    </citation>
    <scope>NUCLEOTIDE SEQUENCE [LARGE SCALE GENOMIC DNA]</scope>
    <source>
        <strain evidence="13 14">3507</strain>
    </source>
</reference>
<keyword evidence="5" id="KW-0677">Repeat</keyword>
<evidence type="ECO:0000256" key="1">
    <source>
        <dbReference type="ARBA" id="ARBA00022475"/>
    </source>
</evidence>
<evidence type="ECO:0000313" key="13">
    <source>
        <dbReference type="EMBL" id="QOR94877.1"/>
    </source>
</evidence>
<dbReference type="Proteomes" id="UP000593766">
    <property type="component" value="Chromosome"/>
</dbReference>
<dbReference type="GO" id="GO:0016020">
    <property type="term" value="C:membrane"/>
    <property type="evidence" value="ECO:0007669"/>
    <property type="project" value="InterPro"/>
</dbReference>
<dbReference type="EMBL" id="CP063144">
    <property type="protein sequence ID" value="QOR94877.1"/>
    <property type="molecule type" value="Genomic_DNA"/>
</dbReference>
<dbReference type="AlphaFoldDB" id="A0A7M1UTA4"/>
<evidence type="ECO:0000256" key="10">
    <source>
        <dbReference type="ARBA" id="ARBA00023075"/>
    </source>
</evidence>
<dbReference type="GO" id="GO:0016651">
    <property type="term" value="F:oxidoreductase activity, acting on NAD(P)H"/>
    <property type="evidence" value="ECO:0007669"/>
    <property type="project" value="InterPro"/>
</dbReference>
<proteinExistence type="predicted"/>
<evidence type="ECO:0000256" key="4">
    <source>
        <dbReference type="ARBA" id="ARBA00022723"/>
    </source>
</evidence>
<evidence type="ECO:0000313" key="14">
    <source>
        <dbReference type="Proteomes" id="UP000593766"/>
    </source>
</evidence>
<keyword evidence="9" id="KW-0520">NAD</keyword>
<feature type="domain" description="4Fe-4S ferredoxin-type" evidence="12">
    <location>
        <begin position="76"/>
        <end position="105"/>
    </location>
</feature>
<name>A0A7M1UTA4_9CREN</name>
<evidence type="ECO:0000256" key="11">
    <source>
        <dbReference type="ARBA" id="ARBA00023136"/>
    </source>
</evidence>
<organism evidence="13 14">
    <name type="scientific">Thermosphaera chiliense</name>
    <dbReference type="NCBI Taxonomy" id="3402707"/>
    <lineage>
        <taxon>Archaea</taxon>
        <taxon>Thermoproteota</taxon>
        <taxon>Thermoprotei</taxon>
        <taxon>Desulfurococcales</taxon>
        <taxon>Desulfurococcaceae</taxon>
        <taxon>Thermosphaera</taxon>
    </lineage>
</organism>
<accession>A0A7M1UTA4</accession>
<keyword evidence="14" id="KW-1185">Reference proteome</keyword>
<dbReference type="Pfam" id="PF12838">
    <property type="entry name" value="Fer4_7"/>
    <property type="match status" value="1"/>
</dbReference>
<evidence type="ECO:0000256" key="6">
    <source>
        <dbReference type="ARBA" id="ARBA00022967"/>
    </source>
</evidence>
<evidence type="ECO:0000256" key="2">
    <source>
        <dbReference type="ARBA" id="ARBA00022485"/>
    </source>
</evidence>
<keyword evidence="2" id="KW-0004">4Fe-4S</keyword>
<dbReference type="KEGG" id="tcs:IMZ38_02890"/>
<evidence type="ECO:0000259" key="12">
    <source>
        <dbReference type="PROSITE" id="PS51379"/>
    </source>
</evidence>